<name>A0A8E4GGY0_XANCJ</name>
<sequence length="135" mass="15176">MDGYWFTSNLFTVELGEDEEGNPGRYGRQLAIWLKAQLEQRGYNVEPVIAEDWGRCLMLSRHPFLLWVGCGNVDDSAADDPTSDKITWHCFPAAEVPFFKRIFCKPDTSVALSKLDADLRAILITEPAVTLVAEP</sequence>
<gene>
    <name evidence="2" type="ORF">XSP_004026</name>
    <name evidence="1" type="ORF">XSP_004058</name>
</gene>
<dbReference type="EMBL" id="LR824643">
    <property type="protein sequence ID" value="CAD0343988.1"/>
    <property type="molecule type" value="Genomic_DNA"/>
</dbReference>
<evidence type="ECO:0000313" key="2">
    <source>
        <dbReference type="EMBL" id="CAD1797682.1"/>
    </source>
</evidence>
<accession>A0A8E4GGY0</accession>
<dbReference type="EMBL" id="LR861807">
    <property type="protein sequence ID" value="CAD1797682.1"/>
    <property type="molecule type" value="Genomic_DNA"/>
</dbReference>
<organism evidence="1">
    <name type="scientific">Xanthomonas campestris pv. juglandis</name>
    <name type="common">Xanthomonas arboricola pv. juglandis</name>
    <dbReference type="NCBI Taxonomy" id="195709"/>
    <lineage>
        <taxon>Bacteria</taxon>
        <taxon>Pseudomonadati</taxon>
        <taxon>Pseudomonadota</taxon>
        <taxon>Gammaproteobacteria</taxon>
        <taxon>Lysobacterales</taxon>
        <taxon>Lysobacteraceae</taxon>
        <taxon>Xanthomonas</taxon>
    </lineage>
</organism>
<dbReference type="AlphaFoldDB" id="A0A8E4GGY0"/>
<dbReference type="Proteomes" id="UP000514411">
    <property type="component" value="Chromosome"/>
</dbReference>
<evidence type="ECO:0000313" key="1">
    <source>
        <dbReference type="EMBL" id="CAD0343988.1"/>
    </source>
</evidence>
<evidence type="ECO:0000313" key="3">
    <source>
        <dbReference type="Proteomes" id="UP000514411"/>
    </source>
</evidence>
<dbReference type="RefSeq" id="WP_144422682.1">
    <property type="nucleotide sequence ID" value="NZ_CP168206.1"/>
</dbReference>
<proteinExistence type="predicted"/>
<reference evidence="1 3" key="1">
    <citation type="submission" date="2020-07" db="EMBL/GenBank/DDBJ databases">
        <authorList>
            <person name="Teixeira M."/>
        </authorList>
    </citation>
    <scope>NUCLEOTIDE SEQUENCE</scope>
    <source>
        <strain evidence="2">3</strain>
        <strain evidence="1">Xanthomonas arboricola pv. juglandis CPBF 427</strain>
    </source>
</reference>
<dbReference type="OrthoDB" id="1453393at2"/>
<protein>
    <submittedName>
        <fullName evidence="1">Uncharacterized protein</fullName>
    </submittedName>
</protein>